<dbReference type="OrthoDB" id="7064637at2"/>
<organism evidence="1 2">
    <name type="scientific">Acinetobacter tjernbergiae DSM 14971 = CIP 107465</name>
    <dbReference type="NCBI Taxonomy" id="1120928"/>
    <lineage>
        <taxon>Bacteria</taxon>
        <taxon>Pseudomonadati</taxon>
        <taxon>Pseudomonadota</taxon>
        <taxon>Gammaproteobacteria</taxon>
        <taxon>Moraxellales</taxon>
        <taxon>Moraxellaceae</taxon>
        <taxon>Acinetobacter</taxon>
    </lineage>
</organism>
<reference evidence="1 2" key="1">
    <citation type="submission" date="2013-10" db="EMBL/GenBank/DDBJ databases">
        <title>The Genome Sequence of Acinetobacter tjernbergiae CIP107465.</title>
        <authorList>
            <consortium name="The Broad Institute Genomics Platform"/>
            <consortium name="The Broad Institute Genome Sequencing Center for Infectious Disease"/>
            <person name="Cerqueira G."/>
            <person name="Feldgarden M."/>
            <person name="Courvalin P."/>
            <person name="Grillot-Courvalin C."/>
            <person name="Clermont D."/>
            <person name="Rocha E."/>
            <person name="Yoon E.-J."/>
            <person name="Nemec A."/>
            <person name="Young S.K."/>
            <person name="Zeng Q."/>
            <person name="Gargeya S."/>
            <person name="Fitzgerald M."/>
            <person name="Abouelleil A."/>
            <person name="Alvarado L."/>
            <person name="Berlin A.M."/>
            <person name="Chapman S.B."/>
            <person name="Gainer-Dewar J."/>
            <person name="Goldberg J."/>
            <person name="Gnerre S."/>
            <person name="Griggs A."/>
            <person name="Gujja S."/>
            <person name="Hansen M."/>
            <person name="Howarth C."/>
            <person name="Imamovic A."/>
            <person name="Ireland A."/>
            <person name="Larimer J."/>
            <person name="McCowan C."/>
            <person name="Murphy C."/>
            <person name="Pearson M."/>
            <person name="Poon T.W."/>
            <person name="Priest M."/>
            <person name="Roberts A."/>
            <person name="Saif S."/>
            <person name="Shea T."/>
            <person name="Sykes S."/>
            <person name="Wortman J."/>
            <person name="Nusbaum C."/>
            <person name="Birren B."/>
        </authorList>
    </citation>
    <scope>NUCLEOTIDE SEQUENCE [LARGE SCALE GENOMIC DNA]</scope>
    <source>
        <strain evidence="1 2">CIP 107465</strain>
    </source>
</reference>
<comment type="caution">
    <text evidence="1">The sequence shown here is derived from an EMBL/GenBank/DDBJ whole genome shotgun (WGS) entry which is preliminary data.</text>
</comment>
<dbReference type="PATRIC" id="fig|1120928.5.peg.2836"/>
<sequence length="119" mass="13840">MLIRGQSTLIDVVDDFVASLDGQKMDLFMRYIPNRMWIQVLDFYDYLISRYDFYNSGAWIAELISENDPVGATLCQKFSSNGQNTFEWEAGVIIDLAREKLGITFEWQRKKYGNPSDSF</sequence>
<name>V2UI70_9GAMM</name>
<accession>V2UI70</accession>
<proteinExistence type="predicted"/>
<dbReference type="EMBL" id="AYEV01000032">
    <property type="protein sequence ID" value="ESK54343.1"/>
    <property type="molecule type" value="Genomic_DNA"/>
</dbReference>
<evidence type="ECO:0000313" key="1">
    <source>
        <dbReference type="EMBL" id="ESK54343.1"/>
    </source>
</evidence>
<protein>
    <submittedName>
        <fullName evidence="1">Uncharacterized protein</fullName>
    </submittedName>
</protein>
<dbReference type="Proteomes" id="UP000017404">
    <property type="component" value="Unassembled WGS sequence"/>
</dbReference>
<evidence type="ECO:0000313" key="2">
    <source>
        <dbReference type="Proteomes" id="UP000017404"/>
    </source>
</evidence>
<dbReference type="AlphaFoldDB" id="V2UI70"/>
<keyword evidence="2" id="KW-1185">Reference proteome</keyword>
<gene>
    <name evidence="1" type="ORF">F990_02801</name>
</gene>
<dbReference type="RefSeq" id="WP_023274759.1">
    <property type="nucleotide sequence ID" value="NZ_AYEV01000032.1"/>
</dbReference>